<sequence length="78" mass="8998">MFGQASAKTHGTRQADIARHRLRHECIETVRPHHTQHVRHIMRVRPDMAGAERTGIITRIMPQGRRTRGGRRHGLHTP</sequence>
<dbReference type="EMBL" id="BANJ01000024">
    <property type="protein sequence ID" value="GAN99609.1"/>
    <property type="molecule type" value="Genomic_DNA"/>
</dbReference>
<accession>A0A0D6Q836</accession>
<protein>
    <submittedName>
        <fullName evidence="1">Uncharacterized protein</fullName>
    </submittedName>
</protein>
<evidence type="ECO:0000313" key="2">
    <source>
        <dbReference type="Proteomes" id="UP000032683"/>
    </source>
</evidence>
<dbReference type="AlphaFoldDB" id="A0A0D6Q836"/>
<dbReference type="Proteomes" id="UP000032683">
    <property type="component" value="Unassembled WGS sequence"/>
</dbReference>
<comment type="caution">
    <text evidence="1">The sequence shown here is derived from an EMBL/GenBank/DDBJ whole genome shotgun (WGS) entry which is preliminary data.</text>
</comment>
<organism evidence="1 2">
    <name type="scientific">Komagataeibacter xylinus NBRC 13693</name>
    <dbReference type="NCBI Taxonomy" id="1234668"/>
    <lineage>
        <taxon>Bacteria</taxon>
        <taxon>Pseudomonadati</taxon>
        <taxon>Pseudomonadota</taxon>
        <taxon>Alphaproteobacteria</taxon>
        <taxon>Acetobacterales</taxon>
        <taxon>Acetobacteraceae</taxon>
        <taxon>Komagataeibacter</taxon>
    </lineage>
</organism>
<gene>
    <name evidence="1" type="ORF">Gxy13693_024_025</name>
</gene>
<evidence type="ECO:0000313" key="1">
    <source>
        <dbReference type="EMBL" id="GAN99609.1"/>
    </source>
</evidence>
<proteinExistence type="predicted"/>
<name>A0A0D6Q836_KOMXY</name>
<reference evidence="1 2" key="1">
    <citation type="submission" date="2012-11" db="EMBL/GenBank/DDBJ databases">
        <title>Whole genome sequence of Gluconacetobacter xylinus NBRC 13693.</title>
        <authorList>
            <person name="Azuma Y."/>
            <person name="Higashiura N."/>
            <person name="Hirakawa H."/>
            <person name="Matsushita K."/>
        </authorList>
    </citation>
    <scope>NUCLEOTIDE SEQUENCE [LARGE SCALE GENOMIC DNA]</scope>
    <source>
        <strain evidence="1 2">NBRC 13693</strain>
    </source>
</reference>